<dbReference type="KEGG" id="sgra:EX895_001066"/>
<dbReference type="GeneID" id="40723961"/>
<sequence>MSRLDKETFRRNFWIAYSLDRETAALLGRPMMLRDEDISVDLPLEVSDALIFSTPDPEPLTKSSDCQSTSISAFVCALRLDEIIGFTLRSVYSLHRTKVRMGFAAEHFSKELVQAIDKALDDWFVSIPTHLRFDANESENDRLIQSCLLYTKFYNCKILLHRPFVPSNDGGSFGTGLSFSALNVCAGAARSIMQLTRTWQVRGLQSNTSIFVVYRMFTASTILLIVIWNAKRTGRKAPSWASQDLRHAVQVFSSLESHWQFCGKAVDMIEWIMNLSLSEMPATGNASANETSVEGYDLPQSEQAQFAGAGTIYVPEWTPHHAPFGTNDMDQQPFFWPFSAQDLISKSFESISGPTLSPANQLPQHTTLDPILGGLLDSVEAYFSASGSS</sequence>
<gene>
    <name evidence="3" type="ORF">EX895_001066</name>
</gene>
<dbReference type="CDD" id="cd12148">
    <property type="entry name" value="fungal_TF_MHR"/>
    <property type="match status" value="1"/>
</dbReference>
<dbReference type="GO" id="GO:0003677">
    <property type="term" value="F:DNA binding"/>
    <property type="evidence" value="ECO:0007669"/>
    <property type="project" value="InterPro"/>
</dbReference>
<dbReference type="InterPro" id="IPR050987">
    <property type="entry name" value="AtrR-like"/>
</dbReference>
<organism evidence="3 4">
    <name type="scientific">Sporisorium graminicola</name>
    <dbReference type="NCBI Taxonomy" id="280036"/>
    <lineage>
        <taxon>Eukaryota</taxon>
        <taxon>Fungi</taxon>
        <taxon>Dikarya</taxon>
        <taxon>Basidiomycota</taxon>
        <taxon>Ustilaginomycotina</taxon>
        <taxon>Ustilaginomycetes</taxon>
        <taxon>Ustilaginales</taxon>
        <taxon>Ustilaginaceae</taxon>
        <taxon>Sporisorium</taxon>
    </lineage>
</organism>
<feature type="domain" description="Xylanolytic transcriptional activator regulatory" evidence="2">
    <location>
        <begin position="5"/>
        <end position="124"/>
    </location>
</feature>
<protein>
    <recommendedName>
        <fullName evidence="2">Xylanolytic transcriptional activator regulatory domain-containing protein</fullName>
    </recommendedName>
</protein>
<dbReference type="GO" id="GO:0003700">
    <property type="term" value="F:DNA-binding transcription factor activity"/>
    <property type="evidence" value="ECO:0007669"/>
    <property type="project" value="InterPro"/>
</dbReference>
<reference evidence="3 4" key="1">
    <citation type="submission" date="2019-05" db="EMBL/GenBank/DDBJ databases">
        <title>Sporisorium graminicola CBS 10092 draft sequencing and annotation.</title>
        <authorList>
            <person name="Solano-Gonzalez S."/>
            <person name="Caddick M.X."/>
            <person name="Darby A."/>
        </authorList>
    </citation>
    <scope>NUCLEOTIDE SEQUENCE [LARGE SCALE GENOMIC DNA]</scope>
    <source>
        <strain evidence="3 4">CBS 10092</strain>
    </source>
</reference>
<keyword evidence="4" id="KW-1185">Reference proteome</keyword>
<comment type="caution">
    <text evidence="3">The sequence shown here is derived from an EMBL/GenBank/DDBJ whole genome shotgun (WGS) entry which is preliminary data.</text>
</comment>
<dbReference type="GO" id="GO:0006351">
    <property type="term" value="P:DNA-templated transcription"/>
    <property type="evidence" value="ECO:0007669"/>
    <property type="project" value="InterPro"/>
</dbReference>
<dbReference type="EMBL" id="SRRM01000003">
    <property type="protein sequence ID" value="TKY89769.1"/>
    <property type="molecule type" value="Genomic_DNA"/>
</dbReference>
<evidence type="ECO:0000259" key="2">
    <source>
        <dbReference type="Pfam" id="PF04082"/>
    </source>
</evidence>
<evidence type="ECO:0000256" key="1">
    <source>
        <dbReference type="ARBA" id="ARBA00023242"/>
    </source>
</evidence>
<accession>A0A4V6YEQ7</accession>
<proteinExistence type="predicted"/>
<dbReference type="OrthoDB" id="4456959at2759"/>
<dbReference type="AlphaFoldDB" id="A0A4V6YEQ7"/>
<evidence type="ECO:0000313" key="4">
    <source>
        <dbReference type="Proteomes" id="UP000306050"/>
    </source>
</evidence>
<evidence type="ECO:0000313" key="3">
    <source>
        <dbReference type="EMBL" id="TKY89769.1"/>
    </source>
</evidence>
<dbReference type="InterPro" id="IPR007219">
    <property type="entry name" value="XnlR_reg_dom"/>
</dbReference>
<dbReference type="Pfam" id="PF04082">
    <property type="entry name" value="Fungal_trans"/>
    <property type="match status" value="1"/>
</dbReference>
<keyword evidence="1" id="KW-0539">Nucleus</keyword>
<dbReference type="PANTHER" id="PTHR46910:SF38">
    <property type="entry name" value="ZN(2)-C6 FUNGAL-TYPE DOMAIN-CONTAINING PROTEIN"/>
    <property type="match status" value="1"/>
</dbReference>
<dbReference type="GO" id="GO:0008270">
    <property type="term" value="F:zinc ion binding"/>
    <property type="evidence" value="ECO:0007669"/>
    <property type="project" value="InterPro"/>
</dbReference>
<name>A0A4V6YEQ7_9BASI</name>
<dbReference type="PANTHER" id="PTHR46910">
    <property type="entry name" value="TRANSCRIPTION FACTOR PDR1"/>
    <property type="match status" value="1"/>
</dbReference>
<dbReference type="Proteomes" id="UP000306050">
    <property type="component" value="Chromosome SGRAM_10"/>
</dbReference>
<dbReference type="RefSeq" id="XP_029741754.1">
    <property type="nucleotide sequence ID" value="XM_029881666.1"/>
</dbReference>